<proteinExistence type="predicted"/>
<sequence length="276" mass="31399">MKNIAICYSEHAVKVSDSYCSGASNQSPPIPNEITSVYRVEFATKKHLLIKLTWRNQLKSNHLFSVNIFENEDDLFSGSAKFSKGFGAPRGSKLYELNNGSKIEVMWDLSRAEYESGPEPIKGFYVIILIDSQPSLILGEVEGEPEARNCGSNCRASPEFWLVSRGEYFSGEGLYSARVRFCETGIYHDILVKFCGEDRVLSVSVDRKSVVEVKRLRWNFRGNATVFLDGVLVDLLWDVHDWLFEFGPKGKNYGAVFVFRRRSGSDSRLWLEDNYI</sequence>
<accession>A0A5A7QLP7</accession>
<dbReference type="PANTHER" id="PTHR31972">
    <property type="entry name" value="EXPRESSED PROTEIN"/>
    <property type="match status" value="1"/>
</dbReference>
<dbReference type="EMBL" id="BKCP01007182">
    <property type="protein sequence ID" value="GER45387.1"/>
    <property type="molecule type" value="Genomic_DNA"/>
</dbReference>
<protein>
    <submittedName>
        <fullName evidence="1">Uncharacterized protein</fullName>
    </submittedName>
</protein>
<dbReference type="PANTHER" id="PTHR31972:SF16">
    <property type="entry name" value="FAMILY PROTEIN, PUTATIVE (DUF868)-RELATED"/>
    <property type="match status" value="1"/>
</dbReference>
<keyword evidence="2" id="KW-1185">Reference proteome</keyword>
<name>A0A5A7QLP7_STRAF</name>
<evidence type="ECO:0000313" key="1">
    <source>
        <dbReference type="EMBL" id="GER45387.1"/>
    </source>
</evidence>
<evidence type="ECO:0000313" key="2">
    <source>
        <dbReference type="Proteomes" id="UP000325081"/>
    </source>
</evidence>
<gene>
    <name evidence="1" type="ORF">STAS_22336</name>
</gene>
<reference evidence="2" key="1">
    <citation type="journal article" date="2019" name="Curr. Biol.">
        <title>Genome Sequence of Striga asiatica Provides Insight into the Evolution of Plant Parasitism.</title>
        <authorList>
            <person name="Yoshida S."/>
            <person name="Kim S."/>
            <person name="Wafula E.K."/>
            <person name="Tanskanen J."/>
            <person name="Kim Y.M."/>
            <person name="Honaas L."/>
            <person name="Yang Z."/>
            <person name="Spallek T."/>
            <person name="Conn C.E."/>
            <person name="Ichihashi Y."/>
            <person name="Cheong K."/>
            <person name="Cui S."/>
            <person name="Der J.P."/>
            <person name="Gundlach H."/>
            <person name="Jiao Y."/>
            <person name="Hori C."/>
            <person name="Ishida J.K."/>
            <person name="Kasahara H."/>
            <person name="Kiba T."/>
            <person name="Kim M.S."/>
            <person name="Koo N."/>
            <person name="Laohavisit A."/>
            <person name="Lee Y.H."/>
            <person name="Lumba S."/>
            <person name="McCourt P."/>
            <person name="Mortimer J.C."/>
            <person name="Mutuku J.M."/>
            <person name="Nomura T."/>
            <person name="Sasaki-Sekimoto Y."/>
            <person name="Seto Y."/>
            <person name="Wang Y."/>
            <person name="Wakatake T."/>
            <person name="Sakakibara H."/>
            <person name="Demura T."/>
            <person name="Yamaguchi S."/>
            <person name="Yoneyama K."/>
            <person name="Manabe R.I."/>
            <person name="Nelson D.C."/>
            <person name="Schulman A.H."/>
            <person name="Timko M.P."/>
            <person name="dePamphilis C.W."/>
            <person name="Choi D."/>
            <person name="Shirasu K."/>
        </authorList>
    </citation>
    <scope>NUCLEOTIDE SEQUENCE [LARGE SCALE GENOMIC DNA]</scope>
    <source>
        <strain evidence="2">cv. UVA1</strain>
    </source>
</reference>
<dbReference type="Pfam" id="PF05910">
    <property type="entry name" value="DUF868"/>
    <property type="match status" value="1"/>
</dbReference>
<organism evidence="1 2">
    <name type="scientific">Striga asiatica</name>
    <name type="common">Asiatic witchweed</name>
    <name type="synonym">Buchnera asiatica</name>
    <dbReference type="NCBI Taxonomy" id="4170"/>
    <lineage>
        <taxon>Eukaryota</taxon>
        <taxon>Viridiplantae</taxon>
        <taxon>Streptophyta</taxon>
        <taxon>Embryophyta</taxon>
        <taxon>Tracheophyta</taxon>
        <taxon>Spermatophyta</taxon>
        <taxon>Magnoliopsida</taxon>
        <taxon>eudicotyledons</taxon>
        <taxon>Gunneridae</taxon>
        <taxon>Pentapetalae</taxon>
        <taxon>asterids</taxon>
        <taxon>lamiids</taxon>
        <taxon>Lamiales</taxon>
        <taxon>Orobanchaceae</taxon>
        <taxon>Buchnereae</taxon>
        <taxon>Striga</taxon>
    </lineage>
</organism>
<dbReference type="InterPro" id="IPR008586">
    <property type="entry name" value="DUF868_pln"/>
</dbReference>
<dbReference type="Proteomes" id="UP000325081">
    <property type="component" value="Unassembled WGS sequence"/>
</dbReference>
<comment type="caution">
    <text evidence="1">The sequence shown here is derived from an EMBL/GenBank/DDBJ whole genome shotgun (WGS) entry which is preliminary data.</text>
</comment>
<dbReference type="AlphaFoldDB" id="A0A5A7QLP7"/>
<dbReference type="OrthoDB" id="678233at2759"/>